<dbReference type="InterPro" id="IPR011256">
    <property type="entry name" value="Reg_factor_effector_dom_sf"/>
</dbReference>
<name>A0A0G3LZZ5_CHRGL</name>
<dbReference type="InterPro" id="IPR053182">
    <property type="entry name" value="YobU-like_regulator"/>
</dbReference>
<accession>A0A0G3LZZ5</accession>
<dbReference type="STRING" id="1324352.OK18_04280"/>
<evidence type="ECO:0000259" key="1">
    <source>
        <dbReference type="SMART" id="SM00871"/>
    </source>
</evidence>
<dbReference type="Gene3D" id="3.20.80.10">
    <property type="entry name" value="Regulatory factor, effector binding domain"/>
    <property type="match status" value="1"/>
</dbReference>
<organism evidence="2 3">
    <name type="scientific">Chryseobacterium gallinarum</name>
    <dbReference type="NCBI Taxonomy" id="1324352"/>
    <lineage>
        <taxon>Bacteria</taxon>
        <taxon>Pseudomonadati</taxon>
        <taxon>Bacteroidota</taxon>
        <taxon>Flavobacteriia</taxon>
        <taxon>Flavobacteriales</taxon>
        <taxon>Weeksellaceae</taxon>
        <taxon>Chryseobacterium group</taxon>
        <taxon>Chryseobacterium</taxon>
    </lineage>
</organism>
<dbReference type="PANTHER" id="PTHR36444:SF2">
    <property type="entry name" value="TRANSCRIPTIONAL REGULATOR PROTEIN YOBU-RELATED"/>
    <property type="match status" value="1"/>
</dbReference>
<evidence type="ECO:0000313" key="2">
    <source>
        <dbReference type="EMBL" id="AKK71960.1"/>
    </source>
</evidence>
<dbReference type="EMBL" id="CP009928">
    <property type="protein sequence ID" value="AKK71960.1"/>
    <property type="molecule type" value="Genomic_DNA"/>
</dbReference>
<dbReference type="PATRIC" id="fig|1324352.5.peg.919"/>
<reference evidence="2 3" key="1">
    <citation type="submission" date="2014-11" db="EMBL/GenBank/DDBJ databases">
        <authorList>
            <person name="Park G.-S."/>
            <person name="Hong S.-J."/>
            <person name="Jung B.K."/>
            <person name="Khan A.R."/>
            <person name="Kwak Y."/>
            <person name="Shin J.-H."/>
        </authorList>
    </citation>
    <scope>NUCLEOTIDE SEQUENCE [LARGE SCALE GENOMIC DNA]</scope>
    <source>
        <strain evidence="2 3">DSM 27622</strain>
    </source>
</reference>
<dbReference type="RefSeq" id="WP_053327210.1">
    <property type="nucleotide sequence ID" value="NZ_CP009928.1"/>
</dbReference>
<dbReference type="AlphaFoldDB" id="A0A0G3LZZ5"/>
<gene>
    <name evidence="2" type="ORF">OK18_04280</name>
</gene>
<dbReference type="PANTHER" id="PTHR36444">
    <property type="entry name" value="TRANSCRIPTIONAL REGULATOR PROTEIN YOBU-RELATED"/>
    <property type="match status" value="1"/>
</dbReference>
<protein>
    <submittedName>
        <fullName evidence="2">Transcriptional regulator</fullName>
    </submittedName>
</protein>
<dbReference type="OrthoDB" id="9801008at2"/>
<dbReference type="SUPFAM" id="SSF55136">
    <property type="entry name" value="Probable bacterial effector-binding domain"/>
    <property type="match status" value="1"/>
</dbReference>
<dbReference type="InterPro" id="IPR010499">
    <property type="entry name" value="AraC_E-bd"/>
</dbReference>
<dbReference type="KEGG" id="cgn:OK18_04280"/>
<sequence>MKSFKLIGLKLQGKTKNENGQSGKDCGELWQKFETEKIAEQVPNKLSDAVYAVYYNYESDEKGLFSYFIGCKVEDTTVKPANLDELIIPEQTYHKETAKGQMTGCITEVWEKIWRSELNRKFGFDFEVYDERSHNWENAEVDIYLSVKD</sequence>
<dbReference type="Proteomes" id="UP000035213">
    <property type="component" value="Chromosome"/>
</dbReference>
<dbReference type="InterPro" id="IPR029441">
    <property type="entry name" value="Cass2"/>
</dbReference>
<proteinExistence type="predicted"/>
<evidence type="ECO:0000313" key="3">
    <source>
        <dbReference type="Proteomes" id="UP000035213"/>
    </source>
</evidence>
<feature type="domain" description="AraC effector-binding" evidence="1">
    <location>
        <begin position="1"/>
        <end position="148"/>
    </location>
</feature>
<dbReference type="SMART" id="SM00871">
    <property type="entry name" value="AraC_E_bind"/>
    <property type="match status" value="1"/>
</dbReference>
<dbReference type="Pfam" id="PF14526">
    <property type="entry name" value="Cass2"/>
    <property type="match status" value="1"/>
</dbReference>